<feature type="domain" description="AAA+ ATPase" evidence="4">
    <location>
        <begin position="99"/>
        <end position="231"/>
    </location>
</feature>
<dbReference type="SUPFAM" id="SSF52540">
    <property type="entry name" value="P-loop containing nucleoside triphosphate hydrolases"/>
    <property type="match status" value="1"/>
</dbReference>
<dbReference type="GO" id="GO:0005524">
    <property type="term" value="F:ATP binding"/>
    <property type="evidence" value="ECO:0007669"/>
    <property type="project" value="UniProtKB-KW"/>
</dbReference>
<proteinExistence type="inferred from homology"/>
<gene>
    <name evidence="5" type="ORF">C7445_1511</name>
</gene>
<dbReference type="PRINTS" id="PR00300">
    <property type="entry name" value="CLPPROTEASEA"/>
</dbReference>
<keyword evidence="6" id="KW-1185">Reference proteome</keyword>
<dbReference type="GO" id="GO:0006260">
    <property type="term" value="P:DNA replication"/>
    <property type="evidence" value="ECO:0007669"/>
    <property type="project" value="TreeGrafter"/>
</dbReference>
<dbReference type="CDD" id="cd00009">
    <property type="entry name" value="AAA"/>
    <property type="match status" value="1"/>
</dbReference>
<protein>
    <submittedName>
        <fullName evidence="5">DNA replication protein DnaC</fullName>
    </submittedName>
</protein>
<dbReference type="InterPro" id="IPR027417">
    <property type="entry name" value="P-loop_NTPase"/>
</dbReference>
<evidence type="ECO:0000256" key="3">
    <source>
        <dbReference type="ARBA" id="ARBA00022840"/>
    </source>
</evidence>
<evidence type="ECO:0000256" key="2">
    <source>
        <dbReference type="ARBA" id="ARBA00022741"/>
    </source>
</evidence>
<sequence>MIELEKAHAQLEELKLAAASAILDSRLQMATEKNLTYVGFLTDLLSAELDERHKRNVETKARLSKLPYRKTLEEFDFSFQPSVDEKLIREFATLAFVHQAANLVFLGPPGVGKSHLAVALAMEAISQGLSTYFVTVTNLVNDLRRAYTDGRLDTRMRKYLRPKLLLIDEVGYLPLDPIGANLLFQLINARYERGSIILTSNKGIGEWDELFGDGVLATAVLDRLLHHAHILNIRGQSYRLKDKMKAGVYTAPTDKTTS</sequence>
<dbReference type="InterPro" id="IPR047661">
    <property type="entry name" value="IstB"/>
</dbReference>
<dbReference type="PANTHER" id="PTHR30050">
    <property type="entry name" value="CHROMOSOMAL REPLICATION INITIATOR PROTEIN DNAA"/>
    <property type="match status" value="1"/>
</dbReference>
<dbReference type="InterPro" id="IPR001270">
    <property type="entry name" value="ClpA/B"/>
</dbReference>
<organism evidence="5 6">
    <name type="scientific">Alicyclobacillus sacchari</name>
    <dbReference type="NCBI Taxonomy" id="392010"/>
    <lineage>
        <taxon>Bacteria</taxon>
        <taxon>Bacillati</taxon>
        <taxon>Bacillota</taxon>
        <taxon>Bacilli</taxon>
        <taxon>Bacillales</taxon>
        <taxon>Alicyclobacillaceae</taxon>
        <taxon>Alicyclobacillus</taxon>
    </lineage>
</organism>
<dbReference type="RefSeq" id="WP_134161394.1">
    <property type="nucleotide sequence ID" value="NZ_BSUS01000001.1"/>
</dbReference>
<dbReference type="AlphaFoldDB" id="A0A4R8L434"/>
<reference evidence="5 6" key="1">
    <citation type="submission" date="2019-03" db="EMBL/GenBank/DDBJ databases">
        <title>Genomic Encyclopedia of Type Strains, Phase IV (KMG-IV): sequencing the most valuable type-strain genomes for metagenomic binning, comparative biology and taxonomic classification.</title>
        <authorList>
            <person name="Goeker M."/>
        </authorList>
    </citation>
    <scope>NUCLEOTIDE SEQUENCE [LARGE SCALE GENOMIC DNA]</scope>
    <source>
        <strain evidence="5 6">DSM 17974</strain>
    </source>
</reference>
<dbReference type="InterPro" id="IPR028350">
    <property type="entry name" value="DNAC/IstB-like"/>
</dbReference>
<evidence type="ECO:0000256" key="1">
    <source>
        <dbReference type="ARBA" id="ARBA00008059"/>
    </source>
</evidence>
<comment type="similarity">
    <text evidence="1">Belongs to the IS21/IS1162 putative ATP-binding protein family.</text>
</comment>
<dbReference type="InterPro" id="IPR002611">
    <property type="entry name" value="IstB_ATP-bd"/>
</dbReference>
<dbReference type="PIRSF" id="PIRSF003073">
    <property type="entry name" value="DNAC_TnpB_IstB"/>
    <property type="match status" value="1"/>
</dbReference>
<dbReference type="NCBIfam" id="NF038214">
    <property type="entry name" value="IS21_help_AAA"/>
    <property type="match status" value="1"/>
</dbReference>
<keyword evidence="2" id="KW-0547">Nucleotide-binding</keyword>
<dbReference type="EMBL" id="SORF01000051">
    <property type="protein sequence ID" value="TDY37347.1"/>
    <property type="molecule type" value="Genomic_DNA"/>
</dbReference>
<dbReference type="Gene3D" id="3.40.50.300">
    <property type="entry name" value="P-loop containing nucleotide triphosphate hydrolases"/>
    <property type="match status" value="1"/>
</dbReference>
<evidence type="ECO:0000313" key="6">
    <source>
        <dbReference type="Proteomes" id="UP000294581"/>
    </source>
</evidence>
<dbReference type="SMART" id="SM00382">
    <property type="entry name" value="AAA"/>
    <property type="match status" value="1"/>
</dbReference>
<dbReference type="Pfam" id="PF01695">
    <property type="entry name" value="IstB_IS21"/>
    <property type="match status" value="1"/>
</dbReference>
<keyword evidence="3" id="KW-0067">ATP-binding</keyword>
<name>A0A4R8L434_9BACL</name>
<evidence type="ECO:0000259" key="4">
    <source>
        <dbReference type="SMART" id="SM00382"/>
    </source>
</evidence>
<dbReference type="PANTHER" id="PTHR30050:SF4">
    <property type="entry name" value="ATP-BINDING PROTEIN RV3427C IN INSERTION SEQUENCE-RELATED"/>
    <property type="match status" value="1"/>
</dbReference>
<dbReference type="InterPro" id="IPR003593">
    <property type="entry name" value="AAA+_ATPase"/>
</dbReference>
<accession>A0A4R8L434</accession>
<evidence type="ECO:0000313" key="5">
    <source>
        <dbReference type="EMBL" id="TDY37347.1"/>
    </source>
</evidence>
<dbReference type="OrthoDB" id="2052561at2"/>
<comment type="caution">
    <text evidence="5">The sequence shown here is derived from an EMBL/GenBank/DDBJ whole genome shotgun (WGS) entry which is preliminary data.</text>
</comment>
<dbReference type="Proteomes" id="UP000294581">
    <property type="component" value="Unassembled WGS sequence"/>
</dbReference>